<accession>A0A2R7Y3F3</accession>
<dbReference type="EMBL" id="NBVN01000005">
    <property type="protein sequence ID" value="PUA31949.1"/>
    <property type="molecule type" value="Genomic_DNA"/>
</dbReference>
<evidence type="ECO:0000259" key="2">
    <source>
        <dbReference type="SMART" id="SM00899"/>
    </source>
</evidence>
<gene>
    <name evidence="3" type="ORF">B7O98_08155</name>
</gene>
<sequence length="78" mass="8118">MIPLSTAQEGSLVRVVNVMSGKGLMLRLAELGITPGSIVRVVKVFGSGPILLDVKGSRIAIGRGAAMKIFVEVIGGER</sequence>
<name>A0A2R7Y3F3_9CREN</name>
<dbReference type="PANTHER" id="PTHR43151:SF2">
    <property type="entry name" value="FE(2+) TRANSPORT PROTEIN A-RELATED"/>
    <property type="match status" value="1"/>
</dbReference>
<dbReference type="PANTHER" id="PTHR43151">
    <property type="entry name" value="FEOA FAMILY PROTEIN"/>
    <property type="match status" value="1"/>
</dbReference>
<dbReference type="InterPro" id="IPR053184">
    <property type="entry name" value="FeoA-like"/>
</dbReference>
<dbReference type="SMART" id="SM00899">
    <property type="entry name" value="FeoA"/>
    <property type="match status" value="1"/>
</dbReference>
<dbReference type="Gene3D" id="2.30.30.90">
    <property type="match status" value="1"/>
</dbReference>
<organism evidence="3 4">
    <name type="scientific">Zestosphaera tikiterensis</name>
    <dbReference type="NCBI Taxonomy" id="1973259"/>
    <lineage>
        <taxon>Archaea</taxon>
        <taxon>Thermoproteota</taxon>
        <taxon>Thermoprotei</taxon>
        <taxon>Desulfurococcales</taxon>
        <taxon>Desulfurococcaceae</taxon>
        <taxon>Zestosphaera</taxon>
    </lineage>
</organism>
<proteinExistence type="predicted"/>
<dbReference type="InterPro" id="IPR008988">
    <property type="entry name" value="Transcriptional_repressor_C"/>
</dbReference>
<dbReference type="InterPro" id="IPR007167">
    <property type="entry name" value="Fe-transptr_FeoA-like"/>
</dbReference>
<dbReference type="SUPFAM" id="SSF50037">
    <property type="entry name" value="C-terminal domain of transcriptional repressors"/>
    <property type="match status" value="1"/>
</dbReference>
<dbReference type="GO" id="GO:0046914">
    <property type="term" value="F:transition metal ion binding"/>
    <property type="evidence" value="ECO:0007669"/>
    <property type="project" value="InterPro"/>
</dbReference>
<protein>
    <recommendedName>
        <fullName evidence="2">Ferrous iron transporter FeoA-like domain-containing protein</fullName>
    </recommendedName>
</protein>
<dbReference type="InterPro" id="IPR038157">
    <property type="entry name" value="FeoA_core_dom"/>
</dbReference>
<dbReference type="Proteomes" id="UP000244093">
    <property type="component" value="Unassembled WGS sequence"/>
</dbReference>
<evidence type="ECO:0000256" key="1">
    <source>
        <dbReference type="ARBA" id="ARBA00023004"/>
    </source>
</evidence>
<dbReference type="AlphaFoldDB" id="A0A2R7Y3F3"/>
<evidence type="ECO:0000313" key="3">
    <source>
        <dbReference type="EMBL" id="PUA31949.1"/>
    </source>
</evidence>
<dbReference type="Pfam" id="PF04023">
    <property type="entry name" value="FeoA"/>
    <property type="match status" value="1"/>
</dbReference>
<comment type="caution">
    <text evidence="3">The sequence shown here is derived from an EMBL/GenBank/DDBJ whole genome shotgun (WGS) entry which is preliminary data.</text>
</comment>
<feature type="domain" description="Ferrous iron transporter FeoA-like" evidence="2">
    <location>
        <begin position="2"/>
        <end position="73"/>
    </location>
</feature>
<keyword evidence="1" id="KW-0408">Iron</keyword>
<evidence type="ECO:0000313" key="4">
    <source>
        <dbReference type="Proteomes" id="UP000244093"/>
    </source>
</evidence>
<reference evidence="3 4" key="1">
    <citation type="journal article" date="2018" name="Syst. Appl. Microbiol.">
        <title>A new symbiotic nanoarchaeote (Candidatus Nanoclepta minutus) and its host (Zestosphaera tikiterensis gen. nov., sp. nov.) from a New Zealand hot spring.</title>
        <authorList>
            <person name="St John E."/>
            <person name="Liu Y."/>
            <person name="Podar M."/>
            <person name="Stott M.B."/>
            <person name="Meneghin J."/>
            <person name="Chen Z."/>
            <person name="Lagutin K."/>
            <person name="Mitchell K."/>
            <person name="Reysenbach A.L."/>
        </authorList>
    </citation>
    <scope>NUCLEOTIDE SEQUENCE [LARGE SCALE GENOMIC DNA]</scope>
    <source>
        <strain evidence="3">NZ3</strain>
    </source>
</reference>